<protein>
    <submittedName>
        <fullName evidence="1">Uncharacterized protein</fullName>
    </submittedName>
</protein>
<proteinExistence type="predicted"/>
<accession>A0ABU5PL75</accession>
<dbReference type="EMBL" id="JAYERP010000001">
    <property type="protein sequence ID" value="MEA3570654.1"/>
    <property type="molecule type" value="Genomic_DNA"/>
</dbReference>
<organism evidence="1 2">
    <name type="scientific">Paenibacillus phoenicis</name>
    <dbReference type="NCBI Taxonomy" id="554117"/>
    <lineage>
        <taxon>Bacteria</taxon>
        <taxon>Bacillati</taxon>
        <taxon>Bacillota</taxon>
        <taxon>Bacilli</taxon>
        <taxon>Bacillales</taxon>
        <taxon>Paenibacillaceae</taxon>
        <taxon>Paenibacillus</taxon>
    </lineage>
</organism>
<evidence type="ECO:0000313" key="2">
    <source>
        <dbReference type="Proteomes" id="UP001292216"/>
    </source>
</evidence>
<sequence length="77" mass="9273">MGNWRHHVSIGIDDILEDESISVEQKGRMIADRLSREVCFRSFPYVASFRTAQTADELDQWLERMYDFADRHRIWIR</sequence>
<keyword evidence="2" id="KW-1185">Reference proteome</keyword>
<gene>
    <name evidence="1" type="ORF">U9M73_11655</name>
</gene>
<name>A0ABU5PL75_9BACL</name>
<reference evidence="1 2" key="1">
    <citation type="submission" date="2023-12" db="EMBL/GenBank/DDBJ databases">
        <title>Whole genome sequencing of Paenibacillus phoenicis isolated from the Phoenix Mars Lander spacecraft assembly facility.</title>
        <authorList>
            <person name="Garcia A."/>
            <person name="Venkateswaran K."/>
        </authorList>
    </citation>
    <scope>NUCLEOTIDE SEQUENCE [LARGE SCALE GENOMIC DNA]</scope>
    <source>
        <strain evidence="1 2">3PO2SA</strain>
    </source>
</reference>
<evidence type="ECO:0000313" key="1">
    <source>
        <dbReference type="EMBL" id="MEA3570654.1"/>
    </source>
</evidence>
<dbReference type="RefSeq" id="WP_323077399.1">
    <property type="nucleotide sequence ID" value="NZ_CBCSKM010000018.1"/>
</dbReference>
<comment type="caution">
    <text evidence="1">The sequence shown here is derived from an EMBL/GenBank/DDBJ whole genome shotgun (WGS) entry which is preliminary data.</text>
</comment>
<dbReference type="Proteomes" id="UP001292216">
    <property type="component" value="Unassembled WGS sequence"/>
</dbReference>